<dbReference type="SUPFAM" id="SSF53254">
    <property type="entry name" value="Phosphoglycerate mutase-like"/>
    <property type="match status" value="1"/>
</dbReference>
<accession>A0ABZ1E0I5</accession>
<dbReference type="InterPro" id="IPR029033">
    <property type="entry name" value="His_PPase_superfam"/>
</dbReference>
<evidence type="ECO:0000313" key="1">
    <source>
        <dbReference type="EMBL" id="WRY33594.1"/>
    </source>
</evidence>
<dbReference type="RefSeq" id="WP_339107364.1">
    <property type="nucleotide sequence ID" value="NZ_CP135443.1"/>
</dbReference>
<dbReference type="SMART" id="SM00855">
    <property type="entry name" value="PGAM"/>
    <property type="match status" value="1"/>
</dbReference>
<dbReference type="Pfam" id="PF00300">
    <property type="entry name" value="His_Phos_1"/>
    <property type="match status" value="1"/>
</dbReference>
<protein>
    <submittedName>
        <fullName evidence="1">Histidine phosphatase family protein</fullName>
    </submittedName>
</protein>
<organism evidence="1 2">
    <name type="scientific">Thioclava litoralis</name>
    <dbReference type="NCBI Taxonomy" id="3076557"/>
    <lineage>
        <taxon>Bacteria</taxon>
        <taxon>Pseudomonadati</taxon>
        <taxon>Pseudomonadota</taxon>
        <taxon>Alphaproteobacteria</taxon>
        <taxon>Rhodobacterales</taxon>
        <taxon>Paracoccaceae</taxon>
        <taxon>Thioclava</taxon>
    </lineage>
</organism>
<dbReference type="EMBL" id="CP135443">
    <property type="protein sequence ID" value="WRY33594.1"/>
    <property type="molecule type" value="Genomic_DNA"/>
</dbReference>
<sequence length="194" mass="20441">MSITPASEATELVLIRHAPVIGDGCVYGRRDLAACLPAPEQLARIALTVGAVDRIVASPALRCQQTAKALWPTEPITLNADLWEQDLGAWEGRAYAELPDLGPLPLKDLAAHRPPDGESFLDLGQRVIRAIDTLAASPGRIAVVAHAGSIRAVLGWATGALQGGLRFGIDPLSLSHVTVLRPEGAVITAVNRCV</sequence>
<dbReference type="Gene3D" id="3.40.50.1240">
    <property type="entry name" value="Phosphoglycerate mutase-like"/>
    <property type="match status" value="1"/>
</dbReference>
<reference evidence="1 2" key="1">
    <citation type="submission" date="2023-09" db="EMBL/GenBank/DDBJ databases">
        <title>Thioclava shenzhenensis sp. nov., a multidrug resistant bacteria-antagonizing species isolated from coastal seawater.</title>
        <authorList>
            <person name="Long M."/>
        </authorList>
    </citation>
    <scope>NUCLEOTIDE SEQUENCE [LARGE SCALE GENOMIC DNA]</scope>
    <source>
        <strain evidence="1 2">FTW29</strain>
    </source>
</reference>
<dbReference type="Proteomes" id="UP001623290">
    <property type="component" value="Chromosome"/>
</dbReference>
<name>A0ABZ1E0I5_9RHOB</name>
<proteinExistence type="predicted"/>
<dbReference type="CDD" id="cd07067">
    <property type="entry name" value="HP_PGM_like"/>
    <property type="match status" value="1"/>
</dbReference>
<dbReference type="InterPro" id="IPR013078">
    <property type="entry name" value="His_Pase_superF_clade-1"/>
</dbReference>
<evidence type="ECO:0000313" key="2">
    <source>
        <dbReference type="Proteomes" id="UP001623290"/>
    </source>
</evidence>
<gene>
    <name evidence="1" type="ORF">RPE78_13085</name>
</gene>
<keyword evidence="2" id="KW-1185">Reference proteome</keyword>